<proteinExistence type="predicted"/>
<comment type="caution">
    <text evidence="1">The sequence shown here is derived from an EMBL/GenBank/DDBJ whole genome shotgun (WGS) entry which is preliminary data.</text>
</comment>
<gene>
    <name evidence="1" type="ORF">C8261_03825</name>
</gene>
<reference evidence="1 2" key="2">
    <citation type="submission" date="2018-04" db="EMBL/GenBank/DDBJ databases">
        <title>Thauera lacus sp. nov., isolated from an saline lake in Inner Mongolia, China.</title>
        <authorList>
            <person name="Liang Q.-Y."/>
        </authorList>
    </citation>
    <scope>NUCLEOTIDE SEQUENCE [LARGE SCALE GENOMIC DNA]</scope>
    <source>
        <strain evidence="1 2">D20</strain>
    </source>
</reference>
<reference evidence="1 2" key="1">
    <citation type="submission" date="2018-03" db="EMBL/GenBank/DDBJ databases">
        <authorList>
            <person name="Keele B.F."/>
        </authorList>
    </citation>
    <scope>NUCLEOTIDE SEQUENCE [LARGE SCALE GENOMIC DNA]</scope>
    <source>
        <strain evidence="1 2">D20</strain>
    </source>
</reference>
<protein>
    <submittedName>
        <fullName evidence="1">Uncharacterized protein</fullName>
    </submittedName>
</protein>
<dbReference type="AlphaFoldDB" id="A0A2T4IJ94"/>
<dbReference type="EMBL" id="PZKC01000002">
    <property type="protein sequence ID" value="PTD97806.1"/>
    <property type="molecule type" value="Genomic_DNA"/>
</dbReference>
<name>A0A2T4IJ94_9RHOO</name>
<accession>A0A2T4IJ94</accession>
<dbReference type="OrthoDB" id="8562559at2"/>
<evidence type="ECO:0000313" key="2">
    <source>
        <dbReference type="Proteomes" id="UP000241193"/>
    </source>
</evidence>
<dbReference type="Proteomes" id="UP000241193">
    <property type="component" value="Unassembled WGS sequence"/>
</dbReference>
<keyword evidence="2" id="KW-1185">Reference proteome</keyword>
<dbReference type="RefSeq" id="WP_107492326.1">
    <property type="nucleotide sequence ID" value="NZ_PZKC01000002.1"/>
</dbReference>
<organism evidence="1 2">
    <name type="scientific">Pseudothauera lacus</name>
    <dbReference type="NCBI Taxonomy" id="2136175"/>
    <lineage>
        <taxon>Bacteria</taxon>
        <taxon>Pseudomonadati</taxon>
        <taxon>Pseudomonadota</taxon>
        <taxon>Betaproteobacteria</taxon>
        <taxon>Rhodocyclales</taxon>
        <taxon>Zoogloeaceae</taxon>
        <taxon>Pseudothauera</taxon>
    </lineage>
</organism>
<sequence>MLQAALLGLIDEACAEIVTLTEEINEAEFFRSRLTHGEAVKRLKAVAQAVEQLPDSARATIAEIDWARWQELGRELTAGAAGPLAVWVAVRELAPLTLNWLRVYQQQQPELFRLNP</sequence>
<evidence type="ECO:0000313" key="1">
    <source>
        <dbReference type="EMBL" id="PTD97806.1"/>
    </source>
</evidence>